<evidence type="ECO:0000313" key="1">
    <source>
        <dbReference type="EMBL" id="GBN53280.1"/>
    </source>
</evidence>
<name>A0A4Y2PRV0_ARAVE</name>
<dbReference type="Gene3D" id="3.30.420.10">
    <property type="entry name" value="Ribonuclease H-like superfamily/Ribonuclease H"/>
    <property type="match status" value="1"/>
</dbReference>
<dbReference type="AlphaFoldDB" id="A0A4Y2PRV0"/>
<dbReference type="EMBL" id="BGPR01011851">
    <property type="protein sequence ID" value="GBN53280.1"/>
    <property type="molecule type" value="Genomic_DNA"/>
</dbReference>
<dbReference type="GO" id="GO:0003676">
    <property type="term" value="F:nucleic acid binding"/>
    <property type="evidence" value="ECO:0007669"/>
    <property type="project" value="InterPro"/>
</dbReference>
<dbReference type="Proteomes" id="UP000499080">
    <property type="component" value="Unassembled WGS sequence"/>
</dbReference>
<gene>
    <name evidence="1" type="ORF">AVEN_153716_1</name>
</gene>
<evidence type="ECO:0008006" key="3">
    <source>
        <dbReference type="Google" id="ProtNLM"/>
    </source>
</evidence>
<comment type="caution">
    <text evidence="1">The sequence shown here is derived from an EMBL/GenBank/DDBJ whole genome shotgun (WGS) entry which is preliminary data.</text>
</comment>
<accession>A0A4Y2PRV0</accession>
<reference evidence="1 2" key="1">
    <citation type="journal article" date="2019" name="Sci. Rep.">
        <title>Orb-weaving spider Araneus ventricosus genome elucidates the spidroin gene catalogue.</title>
        <authorList>
            <person name="Kono N."/>
            <person name="Nakamura H."/>
            <person name="Ohtoshi R."/>
            <person name="Moran D.A.P."/>
            <person name="Shinohara A."/>
            <person name="Yoshida Y."/>
            <person name="Fujiwara M."/>
            <person name="Mori M."/>
            <person name="Tomita M."/>
            <person name="Arakawa K."/>
        </authorList>
    </citation>
    <scope>NUCLEOTIDE SEQUENCE [LARGE SCALE GENOMIC DNA]</scope>
</reference>
<sequence>MSPAKISRQLVEVYEANVISRKQLMLWCTEFNKGRTDLRDDQRSRLSSTSTTLSFEHATNSTDLAPSDFSRLLKKNVEDRHFRTNAKVQKAVLTWLHGPDADFLYTSFDNLVCR</sequence>
<proteinExistence type="predicted"/>
<protein>
    <recommendedName>
        <fullName evidence="3">Mos1 transposase HTH domain-containing protein</fullName>
    </recommendedName>
</protein>
<organism evidence="1 2">
    <name type="scientific">Araneus ventricosus</name>
    <name type="common">Orbweaver spider</name>
    <name type="synonym">Epeira ventricosa</name>
    <dbReference type="NCBI Taxonomy" id="182803"/>
    <lineage>
        <taxon>Eukaryota</taxon>
        <taxon>Metazoa</taxon>
        <taxon>Ecdysozoa</taxon>
        <taxon>Arthropoda</taxon>
        <taxon>Chelicerata</taxon>
        <taxon>Arachnida</taxon>
        <taxon>Araneae</taxon>
        <taxon>Araneomorphae</taxon>
        <taxon>Entelegynae</taxon>
        <taxon>Araneoidea</taxon>
        <taxon>Araneidae</taxon>
        <taxon>Araneus</taxon>
    </lineage>
</organism>
<evidence type="ECO:0000313" key="2">
    <source>
        <dbReference type="Proteomes" id="UP000499080"/>
    </source>
</evidence>
<keyword evidence="2" id="KW-1185">Reference proteome</keyword>
<dbReference type="InterPro" id="IPR036397">
    <property type="entry name" value="RNaseH_sf"/>
</dbReference>